<organism evidence="3 4">
    <name type="scientific">Leishmania tarentolae</name>
    <name type="common">Sauroleishmania tarentolae</name>
    <dbReference type="NCBI Taxonomy" id="5689"/>
    <lineage>
        <taxon>Eukaryota</taxon>
        <taxon>Discoba</taxon>
        <taxon>Euglenozoa</taxon>
        <taxon>Kinetoplastea</taxon>
        <taxon>Metakinetoplastina</taxon>
        <taxon>Trypanosomatida</taxon>
        <taxon>Trypanosomatidae</taxon>
        <taxon>Leishmaniinae</taxon>
        <taxon>Leishmania</taxon>
        <taxon>lizard Leishmania</taxon>
    </lineage>
</organism>
<keyword evidence="2" id="KW-0472">Membrane</keyword>
<feature type="transmembrane region" description="Helical" evidence="2">
    <location>
        <begin position="715"/>
        <end position="734"/>
    </location>
</feature>
<feature type="compositionally biased region" description="Polar residues" evidence="1">
    <location>
        <begin position="144"/>
        <end position="162"/>
    </location>
</feature>
<feature type="region of interest" description="Disordered" evidence="1">
    <location>
        <begin position="371"/>
        <end position="390"/>
    </location>
</feature>
<evidence type="ECO:0000256" key="1">
    <source>
        <dbReference type="SAM" id="MobiDB-lite"/>
    </source>
</evidence>
<name>A0A640KD88_LEITA</name>
<keyword evidence="4" id="KW-1185">Reference proteome</keyword>
<dbReference type="OrthoDB" id="264247at2759"/>
<feature type="region of interest" description="Disordered" evidence="1">
    <location>
        <begin position="1"/>
        <end position="178"/>
    </location>
</feature>
<feature type="compositionally biased region" description="Basic and acidic residues" evidence="1">
    <location>
        <begin position="284"/>
        <end position="301"/>
    </location>
</feature>
<feature type="compositionally biased region" description="Low complexity" evidence="1">
    <location>
        <begin position="100"/>
        <end position="111"/>
    </location>
</feature>
<dbReference type="EMBL" id="BLBS01000022">
    <property type="protein sequence ID" value="GET87666.1"/>
    <property type="molecule type" value="Genomic_DNA"/>
</dbReference>
<gene>
    <name evidence="3" type="ORF">LtaPh_1712200</name>
</gene>
<dbReference type="VEuPathDB" id="TriTrypDB:LtaPh_1712200"/>
<proteinExistence type="predicted"/>
<feature type="region of interest" description="Disordered" evidence="1">
    <location>
        <begin position="262"/>
        <end position="305"/>
    </location>
</feature>
<feature type="compositionally biased region" description="Low complexity" evidence="1">
    <location>
        <begin position="1"/>
        <end position="13"/>
    </location>
</feature>
<protein>
    <submittedName>
        <fullName evidence="3">Uncharacterized protein</fullName>
    </submittedName>
</protein>
<comment type="caution">
    <text evidence="3">The sequence shown here is derived from an EMBL/GenBank/DDBJ whole genome shotgun (WGS) entry which is preliminary data.</text>
</comment>
<feature type="compositionally biased region" description="Basic and acidic residues" evidence="1">
    <location>
        <begin position="129"/>
        <end position="138"/>
    </location>
</feature>
<dbReference type="Proteomes" id="UP000419144">
    <property type="component" value="Unassembled WGS sequence"/>
</dbReference>
<keyword evidence="2" id="KW-1133">Transmembrane helix</keyword>
<evidence type="ECO:0000256" key="2">
    <source>
        <dbReference type="SAM" id="Phobius"/>
    </source>
</evidence>
<evidence type="ECO:0000313" key="3">
    <source>
        <dbReference type="EMBL" id="GET87666.1"/>
    </source>
</evidence>
<feature type="compositionally biased region" description="Low complexity" evidence="1">
    <location>
        <begin position="63"/>
        <end position="81"/>
    </location>
</feature>
<reference evidence="3" key="1">
    <citation type="submission" date="2019-11" db="EMBL/GenBank/DDBJ databases">
        <title>Leishmania tarentolae CDS.</title>
        <authorList>
            <person name="Goto Y."/>
            <person name="Yamagishi J."/>
        </authorList>
    </citation>
    <scope>NUCLEOTIDE SEQUENCE [LARGE SCALE GENOMIC DNA]</scope>
    <source>
        <strain evidence="3">Parrot Tar II</strain>
    </source>
</reference>
<keyword evidence="2" id="KW-0812">Transmembrane</keyword>
<sequence length="757" mass="82212">MNANGDGANDAAAPSQGPGCVEGPHAPWLATPPDVRGSDASMASMRTTPQSMGAALPPPELMPLPATAASAASTAIGTAPSCAPPPTAAPSSSRDSEVNASGRGSAISGAAMPQRMRPYTQGCTLNSCQHDESPDPSHRAQRSLLANRTPQQTLPNSDSAQGLSFMPASRDAIPGCRTSPDMVSHFPCPDTGPLDVPSASTTPTKLGLASTSALASSRFSALYMPNTPMMLDTSFSDVRAFHDRATEGTPLTLLDVDFNGQSTSLRQSPERHPPQSHTGTPHRTAQDDSAREASMPDRSDQQRISQVHRPRLHLEQHSGRFPTLNHDADLAVHRMTDHMVANVEFSAPQTQPEPRLESPSHNTVAGDGVTRARAEEHPQQPESRNAESAADVDWYDASHFRLFLRAFPPMVATPSIGAAHLPQVRIATSEERRVRFLFHTRPRLRLMERPLVVANTVLDRPGWVQPLCYPTLCMPCVRNNIYSVPLSTVMGASWQTDMVESVQPSVAFLGSETSSPTSDQPRLDLSRAAHGGLRALGTPPRTAMPTTSAFYHVPITAPQLAQSSAYDGHTDNELIHHRMPVPTLLNPLSRAAERTAVNSRMEMLISSIEAAGRPVRFTYNCSHLLYRCFCVRCAIASQMQALQVDAKMRSAQVMRFPSCTWLDMESKSRTEILFRLCLMDLFTLGAPFGCCCYHGLGSALYGWHLRYMLRARYRIFAWTSIDLLIMCCIPGLALDQQGAELLLNGTPEATVGLKFMS</sequence>
<accession>A0A640KD88</accession>
<evidence type="ECO:0000313" key="4">
    <source>
        <dbReference type="Proteomes" id="UP000419144"/>
    </source>
</evidence>
<dbReference type="AlphaFoldDB" id="A0A640KD88"/>
<feature type="transmembrane region" description="Helical" evidence="2">
    <location>
        <begin position="681"/>
        <end position="703"/>
    </location>
</feature>